<sequence>MVRVAGLSGGLRLRRFRLLALVAGLGRCFRLLLRDAWFSRRYGLLALVLIDTEQALKFLLGFICQ</sequence>
<evidence type="ECO:0000313" key="1">
    <source>
        <dbReference type="EMBL" id="AZR07018.1"/>
    </source>
</evidence>
<dbReference type="AlphaFoldDB" id="A0A3Q9GHR8"/>
<name>A0A3Q9GHR8_9ACTO</name>
<protein>
    <submittedName>
        <fullName evidence="1">Uncharacterized protein</fullName>
    </submittedName>
</protein>
<accession>A0A3Q9GHR8</accession>
<dbReference type="EMBL" id="CP033905">
    <property type="protein sequence ID" value="AZR07018.1"/>
    <property type="molecule type" value="Genomic_DNA"/>
</dbReference>
<reference evidence="1 2" key="1">
    <citation type="submission" date="2018-11" db="EMBL/GenBank/DDBJ databases">
        <title>Multidrug-resistant genes are associated with an 42-kb island TGI1 carrying a complex class 1 integron in a Trueperella pyogenes.</title>
        <authorList>
            <person name="Dong W."/>
        </authorList>
    </citation>
    <scope>NUCLEOTIDE SEQUENCE [LARGE SCALE GENOMIC DNA]</scope>
    <source>
        <strain evidence="1 2">TP4</strain>
    </source>
</reference>
<organism evidence="1 2">
    <name type="scientific">Trueperella pyogenes</name>
    <dbReference type="NCBI Taxonomy" id="1661"/>
    <lineage>
        <taxon>Bacteria</taxon>
        <taxon>Bacillati</taxon>
        <taxon>Actinomycetota</taxon>
        <taxon>Actinomycetes</taxon>
        <taxon>Actinomycetales</taxon>
        <taxon>Actinomycetaceae</taxon>
        <taxon>Trueperella</taxon>
    </lineage>
</organism>
<evidence type="ECO:0000313" key="2">
    <source>
        <dbReference type="Proteomes" id="UP000275951"/>
    </source>
</evidence>
<gene>
    <name evidence="1" type="ORF">EBQ10_06710</name>
</gene>
<dbReference type="Proteomes" id="UP000275951">
    <property type="component" value="Chromosome"/>
</dbReference>
<proteinExistence type="predicted"/>